<dbReference type="Proteomes" id="UP000886998">
    <property type="component" value="Unassembled WGS sequence"/>
</dbReference>
<dbReference type="OrthoDB" id="6416862at2759"/>
<organism evidence="1 2">
    <name type="scientific">Trichonephila inaurata madagascariensis</name>
    <dbReference type="NCBI Taxonomy" id="2747483"/>
    <lineage>
        <taxon>Eukaryota</taxon>
        <taxon>Metazoa</taxon>
        <taxon>Ecdysozoa</taxon>
        <taxon>Arthropoda</taxon>
        <taxon>Chelicerata</taxon>
        <taxon>Arachnida</taxon>
        <taxon>Araneae</taxon>
        <taxon>Araneomorphae</taxon>
        <taxon>Entelegynae</taxon>
        <taxon>Araneoidea</taxon>
        <taxon>Nephilidae</taxon>
        <taxon>Trichonephila</taxon>
        <taxon>Trichonephila inaurata</taxon>
    </lineage>
</organism>
<accession>A0A8X6XTC5</accession>
<comment type="caution">
    <text evidence="1">The sequence shown here is derived from an EMBL/GenBank/DDBJ whole genome shotgun (WGS) entry which is preliminary data.</text>
</comment>
<evidence type="ECO:0000313" key="1">
    <source>
        <dbReference type="EMBL" id="GFY59857.1"/>
    </source>
</evidence>
<dbReference type="EMBL" id="BMAV01012863">
    <property type="protein sequence ID" value="GFY59857.1"/>
    <property type="molecule type" value="Genomic_DNA"/>
</dbReference>
<protein>
    <submittedName>
        <fullName evidence="1">Uncharacterized protein</fullName>
    </submittedName>
</protein>
<evidence type="ECO:0000313" key="2">
    <source>
        <dbReference type="Proteomes" id="UP000886998"/>
    </source>
</evidence>
<keyword evidence="2" id="KW-1185">Reference proteome</keyword>
<dbReference type="AlphaFoldDB" id="A0A8X6XTC5"/>
<proteinExistence type="predicted"/>
<name>A0A8X6XTC5_9ARAC</name>
<reference evidence="1" key="1">
    <citation type="submission" date="2020-08" db="EMBL/GenBank/DDBJ databases">
        <title>Multicomponent nature underlies the extraordinary mechanical properties of spider dragline silk.</title>
        <authorList>
            <person name="Kono N."/>
            <person name="Nakamura H."/>
            <person name="Mori M."/>
            <person name="Yoshida Y."/>
            <person name="Ohtoshi R."/>
            <person name="Malay A.D."/>
            <person name="Moran D.A.P."/>
            <person name="Tomita M."/>
            <person name="Numata K."/>
            <person name="Arakawa K."/>
        </authorList>
    </citation>
    <scope>NUCLEOTIDE SEQUENCE</scope>
</reference>
<gene>
    <name evidence="1" type="primary">AVEN_200665_1</name>
    <name evidence="1" type="ORF">TNIN_127421</name>
</gene>
<sequence>MGIASQTGKTCAQYLNSKSSHGLMHVCLPRVSLLLGAVLHPPVLTSGRSAVFQHREDWLLARCFPYFAVDRPAY</sequence>